<dbReference type="PANTHER" id="PTHR43576">
    <property type="entry name" value="ALPHA-L-ARABINOFURANOSIDASE C-RELATED"/>
    <property type="match status" value="1"/>
</dbReference>
<evidence type="ECO:0000259" key="2">
    <source>
        <dbReference type="Pfam" id="PF22848"/>
    </source>
</evidence>
<dbReference type="InterPro" id="IPR013780">
    <property type="entry name" value="Glyco_hydro_b"/>
</dbReference>
<dbReference type="SUPFAM" id="SSF51445">
    <property type="entry name" value="(Trans)glycosidases"/>
    <property type="match status" value="1"/>
</dbReference>
<dbReference type="eggNOG" id="COG3534">
    <property type="taxonomic scope" value="Bacteria"/>
</dbReference>
<dbReference type="EMBL" id="JH600068">
    <property type="protein sequence ID" value="EIG54587.1"/>
    <property type="molecule type" value="Genomic_DNA"/>
</dbReference>
<dbReference type="Pfam" id="PF22848">
    <property type="entry name" value="ASD1_dom"/>
    <property type="match status" value="1"/>
</dbReference>
<dbReference type="InterPro" id="IPR055235">
    <property type="entry name" value="ASD1_cat"/>
</dbReference>
<sequence>MPCFSTKALTAAALLLAGLLILSRPVRAAEPTVAAPSAITVDAARTLRATSRSLLGLNVNYLLDDDANRRPGARRLARAVLDMRAGTLRYPGGEKSDGMLWAAPPFHKPGPRLARLGPEEWPSNDARVYDLLHNRYVNKPLDFDAFIRLCRETGAEPVIVVAYDSMYKPGQPGETVPDMARLLENAVSWVRYANIERGYGVKYWEIGNESYFYVYNGGARAADYARDFVVFASAMKGVDPTIQVGANGPVAADGVGALDNLNGVTTPWWEAVFAQAAGSIDFVAVHEYPCYSWYGYDYYRENPVRMLGVEEIDKAARRYGPPGLAGRLRYLLTEINSADWYAHPQNLGWKHENTLGHALVLFDMMGQAISDPRVVTAQVWATRWLNNDTAPELWDALDGNNNLLPTGTALKLLASRLGSRLVAATDAPGVRTVAFQDDRTGEMTVFLLNKDTARDVAVRLDGGRPGRAAARTVWSGLGPDDPHPLLRRGAPVDVLQGQARLALPAVSLTVLTLPFVADEAARLRAEAPGARRSGGGGGASRRGG</sequence>
<dbReference type="HOGENOM" id="CLU_037410_0_0_7"/>
<feature type="domain" description="Alpha-L-arabinofuranosidase 1 catalytic" evidence="2">
    <location>
        <begin position="80"/>
        <end position="253"/>
    </location>
</feature>
<dbReference type="PANTHER" id="PTHR43576:SF3">
    <property type="entry name" value="ALPHA-L-ARABINOFURANOSIDASE C"/>
    <property type="match status" value="1"/>
</dbReference>
<dbReference type="Gene3D" id="2.60.40.1180">
    <property type="entry name" value="Golgi alpha-mannosidase II"/>
    <property type="match status" value="1"/>
</dbReference>
<accession>I2Q481</accession>
<dbReference type="STRING" id="596152.DesU5LDRAFT_2945"/>
<dbReference type="InterPro" id="IPR017853">
    <property type="entry name" value="GH"/>
</dbReference>
<evidence type="ECO:0000313" key="3">
    <source>
        <dbReference type="EMBL" id="EIG54587.1"/>
    </source>
</evidence>
<feature type="chain" id="PRO_5003663551" evidence="1">
    <location>
        <begin position="29"/>
        <end position="544"/>
    </location>
</feature>
<protein>
    <submittedName>
        <fullName evidence="3">Alpha-L-arabinofuranosidase</fullName>
    </submittedName>
</protein>
<keyword evidence="1" id="KW-0732">Signal</keyword>
<dbReference type="AlphaFoldDB" id="I2Q481"/>
<reference evidence="3" key="1">
    <citation type="submission" date="2011-11" db="EMBL/GenBank/DDBJ databases">
        <title>Improved High-Quality Draft sequence of Desulfovibrio sp. U5L.</title>
        <authorList>
            <consortium name="US DOE Joint Genome Institute"/>
            <person name="Lucas S."/>
            <person name="Han J."/>
            <person name="Lapidus A."/>
            <person name="Cheng J.-F."/>
            <person name="Goodwin L."/>
            <person name="Pitluck S."/>
            <person name="Peters L."/>
            <person name="Ovchinnikova G."/>
            <person name="Held B."/>
            <person name="Detter J.C."/>
            <person name="Han C."/>
            <person name="Tapia R."/>
            <person name="Land M."/>
            <person name="Hauser L."/>
            <person name="Kyrpides N."/>
            <person name="Ivanova N."/>
            <person name="Pagani I."/>
            <person name="Gabster J."/>
            <person name="Walker C."/>
            <person name="Stolyar S."/>
            <person name="Stahl D."/>
            <person name="Arkin A."/>
            <person name="Dehal P."/>
            <person name="Hazen T."/>
            <person name="Woyke T."/>
        </authorList>
    </citation>
    <scope>NUCLEOTIDE SEQUENCE [LARGE SCALE GENOMIC DNA]</scope>
    <source>
        <strain evidence="3">U5L</strain>
    </source>
</reference>
<name>I2Q481_9BACT</name>
<evidence type="ECO:0000256" key="1">
    <source>
        <dbReference type="SAM" id="SignalP"/>
    </source>
</evidence>
<dbReference type="OrthoDB" id="9758333at2"/>
<proteinExistence type="predicted"/>
<organism evidence="3">
    <name type="scientific">Desulfovibrio sp. U5L</name>
    <dbReference type="NCBI Taxonomy" id="596152"/>
    <lineage>
        <taxon>Bacteria</taxon>
        <taxon>Pseudomonadati</taxon>
        <taxon>Thermodesulfobacteriota</taxon>
        <taxon>Desulfovibrionia</taxon>
        <taxon>Desulfovibrionales</taxon>
        <taxon>Desulfovibrionaceae</taxon>
        <taxon>Desulfovibrio</taxon>
    </lineage>
</organism>
<gene>
    <name evidence="3" type="ORF">DesU5LDRAFT_2945</name>
</gene>
<dbReference type="GO" id="GO:0000272">
    <property type="term" value="P:polysaccharide catabolic process"/>
    <property type="evidence" value="ECO:0007669"/>
    <property type="project" value="TreeGrafter"/>
</dbReference>
<feature type="signal peptide" evidence="1">
    <location>
        <begin position="1"/>
        <end position="28"/>
    </location>
</feature>
<dbReference type="Gene3D" id="3.20.20.80">
    <property type="entry name" value="Glycosidases"/>
    <property type="match status" value="1"/>
</dbReference>